<name>A0ABD0L5Y8_9CAEN</name>
<dbReference type="Proteomes" id="UP001519460">
    <property type="component" value="Unassembled WGS sequence"/>
</dbReference>
<protein>
    <submittedName>
        <fullName evidence="2">Uncharacterized protein</fullName>
    </submittedName>
</protein>
<comment type="caution">
    <text evidence="2">The sequence shown here is derived from an EMBL/GenBank/DDBJ whole genome shotgun (WGS) entry which is preliminary data.</text>
</comment>
<feature type="region of interest" description="Disordered" evidence="1">
    <location>
        <begin position="1"/>
        <end position="54"/>
    </location>
</feature>
<keyword evidence="3" id="KW-1185">Reference proteome</keyword>
<feature type="non-terminal residue" evidence="2">
    <location>
        <position position="54"/>
    </location>
</feature>
<evidence type="ECO:0000313" key="3">
    <source>
        <dbReference type="Proteomes" id="UP001519460"/>
    </source>
</evidence>
<evidence type="ECO:0000256" key="1">
    <source>
        <dbReference type="SAM" id="MobiDB-lite"/>
    </source>
</evidence>
<sequence length="54" mass="5613">MADGVQSPPQRTRASKHGPPPPAASHGQGRRGSILKVPDSVLNRRRSSVLSASG</sequence>
<organism evidence="2 3">
    <name type="scientific">Batillaria attramentaria</name>
    <dbReference type="NCBI Taxonomy" id="370345"/>
    <lineage>
        <taxon>Eukaryota</taxon>
        <taxon>Metazoa</taxon>
        <taxon>Spiralia</taxon>
        <taxon>Lophotrochozoa</taxon>
        <taxon>Mollusca</taxon>
        <taxon>Gastropoda</taxon>
        <taxon>Caenogastropoda</taxon>
        <taxon>Sorbeoconcha</taxon>
        <taxon>Cerithioidea</taxon>
        <taxon>Batillariidae</taxon>
        <taxon>Batillaria</taxon>
    </lineage>
</organism>
<evidence type="ECO:0000313" key="2">
    <source>
        <dbReference type="EMBL" id="KAK7494873.1"/>
    </source>
</evidence>
<accession>A0ABD0L5Y8</accession>
<dbReference type="AlphaFoldDB" id="A0ABD0L5Y8"/>
<gene>
    <name evidence="2" type="ORF">BaRGS_00014000</name>
</gene>
<reference evidence="2 3" key="1">
    <citation type="journal article" date="2023" name="Sci. Data">
        <title>Genome assembly of the Korean intertidal mud-creeper Batillaria attramentaria.</title>
        <authorList>
            <person name="Patra A.K."/>
            <person name="Ho P.T."/>
            <person name="Jun S."/>
            <person name="Lee S.J."/>
            <person name="Kim Y."/>
            <person name="Won Y.J."/>
        </authorList>
    </citation>
    <scope>NUCLEOTIDE SEQUENCE [LARGE SCALE GENOMIC DNA]</scope>
    <source>
        <strain evidence="2">Wonlab-2016</strain>
    </source>
</reference>
<proteinExistence type="predicted"/>
<dbReference type="EMBL" id="JACVVK020000080">
    <property type="protein sequence ID" value="KAK7494873.1"/>
    <property type="molecule type" value="Genomic_DNA"/>
</dbReference>